<accession>A0A481YU45</accession>
<evidence type="ECO:0000313" key="1">
    <source>
        <dbReference type="EMBL" id="QBK86467.1"/>
    </source>
</evidence>
<sequence>MNIASIINEFITNHKYDRLTKISECDDLECDGDCNKLFKDIVKEGTELYKFKYLLICGLCLHKNSMANGLKYIDKRDYSEEWLCLYCEEKQGGGCGRYCNNDFLDDDICKKCYPIMSQYYKKLGNVGKYCIVFAGWQPYCFKMSKVKILDIPEQLKDNINENVIKEWLESFDAIASIDEKIVKINEWIPFTNVYDIPHFPARTQLLVNCSKKRNGQIASIVRDDHGRMAIDIIYDNMKEYLKDYEKWKENRLSKEDQQSMSDQVAKDFKETWTAEEDDMASICDEFSGYIRLTKKLKMYYG</sequence>
<name>A0A481YU45_9VIRU</name>
<protein>
    <submittedName>
        <fullName evidence="1">Uncharacterized protein</fullName>
    </submittedName>
</protein>
<organism evidence="1">
    <name type="scientific">Marseillevirus LCMAC102</name>
    <dbReference type="NCBI Taxonomy" id="2506603"/>
    <lineage>
        <taxon>Viruses</taxon>
        <taxon>Varidnaviria</taxon>
        <taxon>Bamfordvirae</taxon>
        <taxon>Nucleocytoviricota</taxon>
        <taxon>Megaviricetes</taxon>
        <taxon>Pimascovirales</taxon>
        <taxon>Pimascovirales incertae sedis</taxon>
        <taxon>Marseilleviridae</taxon>
    </lineage>
</organism>
<proteinExistence type="predicted"/>
<dbReference type="EMBL" id="MK500334">
    <property type="protein sequence ID" value="QBK86467.1"/>
    <property type="molecule type" value="Genomic_DNA"/>
</dbReference>
<reference evidence="1" key="1">
    <citation type="journal article" date="2019" name="MBio">
        <title>Virus Genomes from Deep Sea Sediments Expand the Ocean Megavirome and Support Independent Origins of Viral Gigantism.</title>
        <authorList>
            <person name="Backstrom D."/>
            <person name="Yutin N."/>
            <person name="Jorgensen S.L."/>
            <person name="Dharamshi J."/>
            <person name="Homa F."/>
            <person name="Zaremba-Niedwiedzka K."/>
            <person name="Spang A."/>
            <person name="Wolf Y.I."/>
            <person name="Koonin E.V."/>
            <person name="Ettema T.J."/>
        </authorList>
    </citation>
    <scope>NUCLEOTIDE SEQUENCE</scope>
</reference>
<gene>
    <name evidence="1" type="ORF">LCMAC102_02620</name>
</gene>